<sequence length="120" mass="13379">MMVDLIDIAHGIFDNHGPLFDCPGGTERCERDVERFLQSVRMVDAKKVFCVRLPDGEKLYPVGIAGCKWVVTGETKGAVWCRKGKQCRRENCGGCVAPVREIAMAILQRLSVQGWVNLDI</sequence>
<accession>A0AAJ0MED7</accession>
<gene>
    <name evidence="1" type="ORF">B0T25DRAFT_544392</name>
</gene>
<protein>
    <submittedName>
        <fullName evidence="1">Uncharacterized protein</fullName>
    </submittedName>
</protein>
<name>A0AAJ0MED7_9PEZI</name>
<dbReference type="EMBL" id="JAUIQD010000004">
    <property type="protein sequence ID" value="KAK3353391.1"/>
    <property type="molecule type" value="Genomic_DNA"/>
</dbReference>
<dbReference type="Proteomes" id="UP001275084">
    <property type="component" value="Unassembled WGS sequence"/>
</dbReference>
<organism evidence="1 2">
    <name type="scientific">Lasiosphaeria hispida</name>
    <dbReference type="NCBI Taxonomy" id="260671"/>
    <lineage>
        <taxon>Eukaryota</taxon>
        <taxon>Fungi</taxon>
        <taxon>Dikarya</taxon>
        <taxon>Ascomycota</taxon>
        <taxon>Pezizomycotina</taxon>
        <taxon>Sordariomycetes</taxon>
        <taxon>Sordariomycetidae</taxon>
        <taxon>Sordariales</taxon>
        <taxon>Lasiosphaeriaceae</taxon>
        <taxon>Lasiosphaeria</taxon>
    </lineage>
</organism>
<evidence type="ECO:0000313" key="2">
    <source>
        <dbReference type="Proteomes" id="UP001275084"/>
    </source>
</evidence>
<evidence type="ECO:0000313" key="1">
    <source>
        <dbReference type="EMBL" id="KAK3353391.1"/>
    </source>
</evidence>
<reference evidence="1" key="1">
    <citation type="journal article" date="2023" name="Mol. Phylogenet. Evol.">
        <title>Genome-scale phylogeny and comparative genomics of the fungal order Sordariales.</title>
        <authorList>
            <person name="Hensen N."/>
            <person name="Bonometti L."/>
            <person name="Westerberg I."/>
            <person name="Brannstrom I.O."/>
            <person name="Guillou S."/>
            <person name="Cros-Aarteil S."/>
            <person name="Calhoun S."/>
            <person name="Haridas S."/>
            <person name="Kuo A."/>
            <person name="Mondo S."/>
            <person name="Pangilinan J."/>
            <person name="Riley R."/>
            <person name="LaButti K."/>
            <person name="Andreopoulos B."/>
            <person name="Lipzen A."/>
            <person name="Chen C."/>
            <person name="Yan M."/>
            <person name="Daum C."/>
            <person name="Ng V."/>
            <person name="Clum A."/>
            <person name="Steindorff A."/>
            <person name="Ohm R.A."/>
            <person name="Martin F."/>
            <person name="Silar P."/>
            <person name="Natvig D.O."/>
            <person name="Lalanne C."/>
            <person name="Gautier V."/>
            <person name="Ament-Velasquez S.L."/>
            <person name="Kruys A."/>
            <person name="Hutchinson M.I."/>
            <person name="Powell A.J."/>
            <person name="Barry K."/>
            <person name="Miller A.N."/>
            <person name="Grigoriev I.V."/>
            <person name="Debuchy R."/>
            <person name="Gladieux P."/>
            <person name="Hiltunen Thoren M."/>
            <person name="Johannesson H."/>
        </authorList>
    </citation>
    <scope>NUCLEOTIDE SEQUENCE</scope>
    <source>
        <strain evidence="1">CBS 955.72</strain>
    </source>
</reference>
<comment type="caution">
    <text evidence="1">The sequence shown here is derived from an EMBL/GenBank/DDBJ whole genome shotgun (WGS) entry which is preliminary data.</text>
</comment>
<dbReference type="AlphaFoldDB" id="A0AAJ0MED7"/>
<keyword evidence="2" id="KW-1185">Reference proteome</keyword>
<reference evidence="1" key="2">
    <citation type="submission" date="2023-06" db="EMBL/GenBank/DDBJ databases">
        <authorList>
            <consortium name="Lawrence Berkeley National Laboratory"/>
            <person name="Haridas S."/>
            <person name="Hensen N."/>
            <person name="Bonometti L."/>
            <person name="Westerberg I."/>
            <person name="Brannstrom I.O."/>
            <person name="Guillou S."/>
            <person name="Cros-Aarteil S."/>
            <person name="Calhoun S."/>
            <person name="Kuo A."/>
            <person name="Mondo S."/>
            <person name="Pangilinan J."/>
            <person name="Riley R."/>
            <person name="Labutti K."/>
            <person name="Andreopoulos B."/>
            <person name="Lipzen A."/>
            <person name="Chen C."/>
            <person name="Yanf M."/>
            <person name="Daum C."/>
            <person name="Ng V."/>
            <person name="Clum A."/>
            <person name="Steindorff A."/>
            <person name="Ohm R."/>
            <person name="Martin F."/>
            <person name="Silar P."/>
            <person name="Natvig D."/>
            <person name="Lalanne C."/>
            <person name="Gautier V."/>
            <person name="Ament-Velasquez S.L."/>
            <person name="Kruys A."/>
            <person name="Hutchinson M.I."/>
            <person name="Powell A.J."/>
            <person name="Barry K."/>
            <person name="Miller A.N."/>
            <person name="Grigoriev I.V."/>
            <person name="Debuchy R."/>
            <person name="Gladieux P."/>
            <person name="Thoren M.H."/>
            <person name="Johannesson H."/>
        </authorList>
    </citation>
    <scope>NUCLEOTIDE SEQUENCE</scope>
    <source>
        <strain evidence="1">CBS 955.72</strain>
    </source>
</reference>
<proteinExistence type="predicted"/>